<accession>N6W754</accession>
<reference evidence="1 2" key="1">
    <citation type="submission" date="2013-03" db="EMBL/GenBank/DDBJ databases">
        <title>Reference genome for the Human Microbiome Project.</title>
        <authorList>
            <person name="Aqrawi P."/>
            <person name="Ayvaz T."/>
            <person name="Bess C."/>
            <person name="Blankenburg K."/>
            <person name="Coyle M."/>
            <person name="Deng J."/>
            <person name="Forbes L."/>
            <person name="Fowler G."/>
            <person name="Francisco L."/>
            <person name="Fu Q."/>
            <person name="Gibbs R."/>
            <person name="Gross S."/>
            <person name="Gubbala S."/>
            <person name="Hale W."/>
            <person name="Hemphill L."/>
            <person name="Highlander S."/>
            <person name="Hirani K."/>
            <person name="Jackson L."/>
            <person name="Jakkamsetti A."/>
            <person name="Javaid M."/>
            <person name="Jayaseelan J.C."/>
            <person name="Jiang H."/>
            <person name="Joshi V."/>
            <person name="Korchina V."/>
            <person name="Kovar C."/>
            <person name="Lara F."/>
            <person name="Lee S."/>
            <person name="Liu Y."/>
            <person name="Mata R."/>
            <person name="Mathew T."/>
            <person name="Munidasa M."/>
            <person name="Muzny D."/>
            <person name="Nazareth L."/>
            <person name="Ngo R."/>
            <person name="Nguyen L."/>
            <person name="Nguyen N."/>
            <person name="Okwuonu G."/>
            <person name="Ongeri F."/>
            <person name="Palculict T."/>
            <person name="Patil S."/>
            <person name="Petrosino J."/>
            <person name="Pham C."/>
            <person name="Pham P."/>
            <person name="Pu L.-L."/>
            <person name="Qin X."/>
            <person name="Qu J."/>
            <person name="Reid J."/>
            <person name="Ross M."/>
            <person name="Ruth R."/>
            <person name="Saada N."/>
            <person name="San Lucas F."/>
            <person name="Santibanez J."/>
            <person name="Shang Y."/>
            <person name="Simmons D."/>
            <person name="Song X.-Z."/>
            <person name="Tang L.-Y."/>
            <person name="Thornton R."/>
            <person name="Warren J."/>
            <person name="Weissenberger G."/>
            <person name="Wilczek-Boney K."/>
            <person name="Worley K."/>
            <person name="Youmans B."/>
            <person name="Zhang J."/>
            <person name="Zhang L."/>
            <person name="Zhao Z."/>
            <person name="Zhou C."/>
            <person name="Zhu D."/>
            <person name="Zhu Y."/>
        </authorList>
    </citation>
    <scope>NUCLEOTIDE SEQUENCE [LARGE SCALE GENOMIC DNA]</scope>
    <source>
        <strain evidence="1 2">F0333</strain>
    </source>
</reference>
<gene>
    <name evidence="1" type="ORF">HMPREF9004_0919</name>
</gene>
<evidence type="ECO:0000313" key="1">
    <source>
        <dbReference type="EMBL" id="ENO18350.1"/>
    </source>
</evidence>
<sequence length="78" mass="8698">METHAVVHRRFRGSLEVCKKIWELQHGKVEAIRLEDELTIPHAIAMGTVIAQHIQGSQPPSDDLLFSRSAPVRFSAGP</sequence>
<dbReference type="HOGENOM" id="CLU_2613997_0_0_11"/>
<protein>
    <submittedName>
        <fullName evidence="1">Uncharacterized protein</fullName>
    </submittedName>
</protein>
<keyword evidence="2" id="KW-1185">Reference proteome</keyword>
<dbReference type="EMBL" id="AQHZ01000015">
    <property type="protein sequence ID" value="ENO18350.1"/>
    <property type="molecule type" value="Genomic_DNA"/>
</dbReference>
<organism evidence="1 2">
    <name type="scientific">Schaalia cardiffensis F0333</name>
    <dbReference type="NCBI Taxonomy" id="888050"/>
    <lineage>
        <taxon>Bacteria</taxon>
        <taxon>Bacillati</taxon>
        <taxon>Actinomycetota</taxon>
        <taxon>Actinomycetes</taxon>
        <taxon>Actinomycetales</taxon>
        <taxon>Actinomycetaceae</taxon>
        <taxon>Schaalia</taxon>
    </lineage>
</organism>
<proteinExistence type="predicted"/>
<dbReference type="AlphaFoldDB" id="N6W754"/>
<name>N6W754_9ACTO</name>
<dbReference type="Proteomes" id="UP000013015">
    <property type="component" value="Unassembled WGS sequence"/>
</dbReference>
<evidence type="ECO:0000313" key="2">
    <source>
        <dbReference type="Proteomes" id="UP000013015"/>
    </source>
</evidence>
<comment type="caution">
    <text evidence="1">The sequence shown here is derived from an EMBL/GenBank/DDBJ whole genome shotgun (WGS) entry which is preliminary data.</text>
</comment>